<reference evidence="3" key="1">
    <citation type="submission" date="2017-09" db="EMBL/GenBank/DDBJ databases">
        <authorList>
            <person name="Varghese N."/>
            <person name="Submissions S."/>
        </authorList>
    </citation>
    <scope>NUCLEOTIDE SEQUENCE [LARGE SCALE GENOMIC DNA]</scope>
    <source>
        <strain evidence="3">CGMCC 1.12803</strain>
    </source>
</reference>
<sequence>MSNTEKNRPKGSIAITAFLIIILSTTEIPPLLKYPMLAIATISFIIVAVRLYHEFKTKQLLKDRK</sequence>
<evidence type="ECO:0000313" key="2">
    <source>
        <dbReference type="EMBL" id="SOD11195.1"/>
    </source>
</evidence>
<dbReference type="RefSeq" id="WP_097127283.1">
    <property type="nucleotide sequence ID" value="NZ_OCMT01000001.1"/>
</dbReference>
<feature type="transmembrane region" description="Helical" evidence="1">
    <location>
        <begin position="34"/>
        <end position="52"/>
    </location>
</feature>
<name>A0A285ZNG8_9SPHI</name>
<keyword evidence="1" id="KW-0812">Transmembrane</keyword>
<dbReference type="Proteomes" id="UP000219281">
    <property type="component" value="Unassembled WGS sequence"/>
</dbReference>
<organism evidence="2 3">
    <name type="scientific">Pedobacter xixiisoli</name>
    <dbReference type="NCBI Taxonomy" id="1476464"/>
    <lineage>
        <taxon>Bacteria</taxon>
        <taxon>Pseudomonadati</taxon>
        <taxon>Bacteroidota</taxon>
        <taxon>Sphingobacteriia</taxon>
        <taxon>Sphingobacteriales</taxon>
        <taxon>Sphingobacteriaceae</taxon>
        <taxon>Pedobacter</taxon>
    </lineage>
</organism>
<accession>A0A285ZNG8</accession>
<keyword evidence="1" id="KW-1133">Transmembrane helix</keyword>
<evidence type="ECO:0000313" key="3">
    <source>
        <dbReference type="Proteomes" id="UP000219281"/>
    </source>
</evidence>
<keyword evidence="3" id="KW-1185">Reference proteome</keyword>
<dbReference type="OrthoDB" id="772841at2"/>
<proteinExistence type="predicted"/>
<evidence type="ECO:0000256" key="1">
    <source>
        <dbReference type="SAM" id="Phobius"/>
    </source>
</evidence>
<keyword evidence="1" id="KW-0472">Membrane</keyword>
<dbReference type="EMBL" id="OCMT01000001">
    <property type="protein sequence ID" value="SOD11195.1"/>
    <property type="molecule type" value="Genomic_DNA"/>
</dbReference>
<feature type="transmembrane region" description="Helical" evidence="1">
    <location>
        <begin position="12"/>
        <end position="28"/>
    </location>
</feature>
<dbReference type="AlphaFoldDB" id="A0A285ZNG8"/>
<protein>
    <submittedName>
        <fullName evidence="2">Uncharacterized protein</fullName>
    </submittedName>
</protein>
<gene>
    <name evidence="2" type="ORF">SAMN06297358_0028</name>
</gene>